<comment type="caution">
    <text evidence="9">The sequence shown here is derived from an EMBL/GenBank/DDBJ whole genome shotgun (WGS) entry which is preliminary data.</text>
</comment>
<feature type="domain" description="EF-hand" evidence="8">
    <location>
        <begin position="102"/>
        <end position="137"/>
    </location>
</feature>
<evidence type="ECO:0000259" key="8">
    <source>
        <dbReference type="PROSITE" id="PS50222"/>
    </source>
</evidence>
<dbReference type="InterPro" id="IPR002048">
    <property type="entry name" value="EF_hand_dom"/>
</dbReference>
<dbReference type="GO" id="GO:0036444">
    <property type="term" value="P:calcium import into the mitochondrion"/>
    <property type="evidence" value="ECO:0007669"/>
    <property type="project" value="TreeGrafter"/>
</dbReference>
<comment type="subcellular location">
    <subcellularLocation>
        <location evidence="1">Mitochondrion inner membrane</location>
    </subcellularLocation>
    <subcellularLocation>
        <location evidence="2">Mitochondrion intermembrane space</location>
    </subcellularLocation>
</comment>
<dbReference type="Gene3D" id="1.10.238.10">
    <property type="entry name" value="EF-hand"/>
    <property type="match status" value="1"/>
</dbReference>
<keyword evidence="3" id="KW-0677">Repeat</keyword>
<dbReference type="SUPFAM" id="SSF47473">
    <property type="entry name" value="EF-hand"/>
    <property type="match status" value="1"/>
</dbReference>
<evidence type="ECO:0000256" key="2">
    <source>
        <dbReference type="ARBA" id="ARBA00004569"/>
    </source>
</evidence>
<evidence type="ECO:0000256" key="6">
    <source>
        <dbReference type="ARBA" id="ARBA00023128"/>
    </source>
</evidence>
<dbReference type="Proteomes" id="UP000440578">
    <property type="component" value="Unassembled WGS sequence"/>
</dbReference>
<evidence type="ECO:0000256" key="4">
    <source>
        <dbReference type="ARBA" id="ARBA00022792"/>
    </source>
</evidence>
<evidence type="ECO:0000256" key="7">
    <source>
        <dbReference type="ARBA" id="ARBA00023136"/>
    </source>
</evidence>
<sequence length="315" mass="36959">MKDVLESSALKLTSRERRFIKFASVEHQGQLYMTTQDFIESITEAEPRPRLKRRILLPRDLDHFYAVTPRASKSTTHMFRDLHDTGIISYTEYLFLLSVLTKPATGFRIAFNMFDTDGNERVSRTEFLVILRLMALNMLEELRVTLSDEEDYQRTRAALEKIFSHARRERRGSGGATDAEGLYDLDRDPQERVSILRGVRSDEDVEDDILQHKKKVNTTLLVHFFGPKGDHELSYDEFKQFMENLQEEVLEIEFQEFAKGYHKISEVEFAKILLRYTYLRPDQYVFYRDQHVPYPPGPARILPTRTSAYPAYPDQ</sequence>
<dbReference type="GO" id="GO:1990246">
    <property type="term" value="C:uniplex complex"/>
    <property type="evidence" value="ECO:0007669"/>
    <property type="project" value="TreeGrafter"/>
</dbReference>
<keyword evidence="7" id="KW-0472">Membrane</keyword>
<evidence type="ECO:0000313" key="9">
    <source>
        <dbReference type="EMBL" id="KAF0311519.1"/>
    </source>
</evidence>
<dbReference type="GO" id="GO:0005758">
    <property type="term" value="C:mitochondrial intermembrane space"/>
    <property type="evidence" value="ECO:0007669"/>
    <property type="project" value="UniProtKB-SubCell"/>
</dbReference>
<organism evidence="9 10">
    <name type="scientific">Amphibalanus amphitrite</name>
    <name type="common">Striped barnacle</name>
    <name type="synonym">Balanus amphitrite</name>
    <dbReference type="NCBI Taxonomy" id="1232801"/>
    <lineage>
        <taxon>Eukaryota</taxon>
        <taxon>Metazoa</taxon>
        <taxon>Ecdysozoa</taxon>
        <taxon>Arthropoda</taxon>
        <taxon>Crustacea</taxon>
        <taxon>Multicrustacea</taxon>
        <taxon>Cirripedia</taxon>
        <taxon>Thoracica</taxon>
        <taxon>Thoracicalcarea</taxon>
        <taxon>Balanomorpha</taxon>
        <taxon>Balanoidea</taxon>
        <taxon>Balanidae</taxon>
        <taxon>Amphibalaninae</taxon>
        <taxon>Amphibalanus</taxon>
    </lineage>
</organism>
<dbReference type="PROSITE" id="PS50222">
    <property type="entry name" value="EF_HAND_2"/>
    <property type="match status" value="1"/>
</dbReference>
<dbReference type="InterPro" id="IPR011992">
    <property type="entry name" value="EF-hand-dom_pair"/>
</dbReference>
<evidence type="ECO:0000256" key="1">
    <source>
        <dbReference type="ARBA" id="ARBA00004273"/>
    </source>
</evidence>
<evidence type="ECO:0000256" key="3">
    <source>
        <dbReference type="ARBA" id="ARBA00022737"/>
    </source>
</evidence>
<dbReference type="OrthoDB" id="5859791at2759"/>
<dbReference type="GO" id="GO:0005509">
    <property type="term" value="F:calcium ion binding"/>
    <property type="evidence" value="ECO:0007669"/>
    <property type="project" value="InterPro"/>
</dbReference>
<accession>A0A6A4X221</accession>
<dbReference type="GO" id="GO:0051560">
    <property type="term" value="P:mitochondrial calcium ion homeostasis"/>
    <property type="evidence" value="ECO:0007669"/>
    <property type="project" value="TreeGrafter"/>
</dbReference>
<keyword evidence="6" id="KW-0496">Mitochondrion</keyword>
<dbReference type="InterPro" id="IPR039800">
    <property type="entry name" value="MICU1/2/3"/>
</dbReference>
<dbReference type="EMBL" id="VIIS01000234">
    <property type="protein sequence ID" value="KAF0311519.1"/>
    <property type="molecule type" value="Genomic_DNA"/>
</dbReference>
<keyword evidence="10" id="KW-1185">Reference proteome</keyword>
<evidence type="ECO:0000313" key="10">
    <source>
        <dbReference type="Proteomes" id="UP000440578"/>
    </source>
</evidence>
<proteinExistence type="predicted"/>
<name>A0A6A4X221_AMPAM</name>
<evidence type="ECO:0000256" key="5">
    <source>
        <dbReference type="ARBA" id="ARBA00022946"/>
    </source>
</evidence>
<gene>
    <name evidence="9" type="primary">MICU3_1</name>
    <name evidence="9" type="ORF">FJT64_017659</name>
</gene>
<reference evidence="9 10" key="1">
    <citation type="submission" date="2019-07" db="EMBL/GenBank/DDBJ databases">
        <title>Draft genome assembly of a fouling barnacle, Amphibalanus amphitrite (Darwin, 1854): The first reference genome for Thecostraca.</title>
        <authorList>
            <person name="Kim W."/>
        </authorList>
    </citation>
    <scope>NUCLEOTIDE SEQUENCE [LARGE SCALE GENOMIC DNA]</scope>
    <source>
        <strain evidence="9">SNU_AA5</strain>
        <tissue evidence="9">Soma without cirri and trophi</tissue>
    </source>
</reference>
<dbReference type="PANTHER" id="PTHR12294">
    <property type="entry name" value="EF HAND DOMAIN FAMILY A1,A2-RELATED"/>
    <property type="match status" value="1"/>
</dbReference>
<keyword evidence="4" id="KW-0999">Mitochondrion inner membrane</keyword>
<keyword evidence="5" id="KW-0809">Transit peptide</keyword>
<dbReference type="PANTHER" id="PTHR12294:SF13">
    <property type="entry name" value="MITOCHONDRIAL CALCIUM UPTAKE 3, ISOFORM D"/>
    <property type="match status" value="1"/>
</dbReference>
<dbReference type="AlphaFoldDB" id="A0A6A4X221"/>
<protein>
    <submittedName>
        <fullName evidence="9">Calcium uptake protein 3, mitochondrial</fullName>
    </submittedName>
</protein>